<dbReference type="InterPro" id="IPR011075">
    <property type="entry name" value="TetR_C"/>
</dbReference>
<feature type="compositionally biased region" description="Basic residues" evidence="5">
    <location>
        <begin position="57"/>
        <end position="67"/>
    </location>
</feature>
<dbReference type="PROSITE" id="PS50977">
    <property type="entry name" value="HTH_TETR_2"/>
    <property type="match status" value="1"/>
</dbReference>
<evidence type="ECO:0000313" key="8">
    <source>
        <dbReference type="Proteomes" id="UP000272474"/>
    </source>
</evidence>
<dbReference type="Gene3D" id="1.10.357.10">
    <property type="entry name" value="Tetracycline Repressor, domain 2"/>
    <property type="match status" value="1"/>
</dbReference>
<feature type="region of interest" description="Disordered" evidence="5">
    <location>
        <begin position="1"/>
        <end position="67"/>
    </location>
</feature>
<proteinExistence type="predicted"/>
<dbReference type="InterPro" id="IPR009057">
    <property type="entry name" value="Homeodomain-like_sf"/>
</dbReference>
<dbReference type="PANTHER" id="PTHR30055:SF148">
    <property type="entry name" value="TETR-FAMILY TRANSCRIPTIONAL REGULATOR"/>
    <property type="match status" value="1"/>
</dbReference>
<evidence type="ECO:0000259" key="6">
    <source>
        <dbReference type="PROSITE" id="PS50977"/>
    </source>
</evidence>
<dbReference type="InterPro" id="IPR036271">
    <property type="entry name" value="Tet_transcr_reg_TetR-rel_C_sf"/>
</dbReference>
<dbReference type="PANTHER" id="PTHR30055">
    <property type="entry name" value="HTH-TYPE TRANSCRIPTIONAL REGULATOR RUTR"/>
    <property type="match status" value="1"/>
</dbReference>
<dbReference type="InterPro" id="IPR001647">
    <property type="entry name" value="HTH_TetR"/>
</dbReference>
<keyword evidence="2 4" id="KW-0238">DNA-binding</keyword>
<dbReference type="Gene3D" id="1.10.10.60">
    <property type="entry name" value="Homeodomain-like"/>
    <property type="match status" value="1"/>
</dbReference>
<keyword evidence="1" id="KW-0805">Transcription regulation</keyword>
<evidence type="ECO:0000313" key="7">
    <source>
        <dbReference type="EMBL" id="RKN45578.1"/>
    </source>
</evidence>
<dbReference type="SUPFAM" id="SSF48498">
    <property type="entry name" value="Tetracyclin repressor-like, C-terminal domain"/>
    <property type="match status" value="1"/>
</dbReference>
<dbReference type="InterPro" id="IPR050109">
    <property type="entry name" value="HTH-type_TetR-like_transc_reg"/>
</dbReference>
<dbReference type="SUPFAM" id="SSF46689">
    <property type="entry name" value="Homeodomain-like"/>
    <property type="match status" value="1"/>
</dbReference>
<reference evidence="7 8" key="1">
    <citation type="journal article" date="2014" name="Int. J. Syst. Evol. Microbiol.">
        <title>Streptomyces hoynatensis sp. nov., isolated from deep marine sediment.</title>
        <authorList>
            <person name="Veyisoglu A."/>
            <person name="Sahin N."/>
        </authorList>
    </citation>
    <scope>NUCLEOTIDE SEQUENCE [LARGE SCALE GENOMIC DNA]</scope>
    <source>
        <strain evidence="7 8">KCTC 29097</strain>
    </source>
</reference>
<evidence type="ECO:0000256" key="2">
    <source>
        <dbReference type="ARBA" id="ARBA00023125"/>
    </source>
</evidence>
<dbReference type="Proteomes" id="UP000272474">
    <property type="component" value="Unassembled WGS sequence"/>
</dbReference>
<dbReference type="OrthoDB" id="9796019at2"/>
<dbReference type="EMBL" id="RBAL01000002">
    <property type="protein sequence ID" value="RKN45578.1"/>
    <property type="molecule type" value="Genomic_DNA"/>
</dbReference>
<dbReference type="AlphaFoldDB" id="A0A3A9ZBB9"/>
<evidence type="ECO:0000256" key="5">
    <source>
        <dbReference type="SAM" id="MobiDB-lite"/>
    </source>
</evidence>
<dbReference type="Pfam" id="PF16859">
    <property type="entry name" value="TetR_C_11"/>
    <property type="match status" value="1"/>
</dbReference>
<feature type="DNA-binding region" description="H-T-H motif" evidence="4">
    <location>
        <begin position="90"/>
        <end position="109"/>
    </location>
</feature>
<evidence type="ECO:0000256" key="4">
    <source>
        <dbReference type="PROSITE-ProRule" id="PRU00335"/>
    </source>
</evidence>
<dbReference type="GO" id="GO:0003700">
    <property type="term" value="F:DNA-binding transcription factor activity"/>
    <property type="evidence" value="ECO:0007669"/>
    <property type="project" value="TreeGrafter"/>
</dbReference>
<feature type="compositionally biased region" description="Basic and acidic residues" evidence="5">
    <location>
        <begin position="26"/>
        <end position="37"/>
    </location>
</feature>
<protein>
    <submittedName>
        <fullName evidence="7">TetR family transcriptional regulator</fullName>
    </submittedName>
</protein>
<accession>A0A3A9ZBB9</accession>
<evidence type="ECO:0000256" key="1">
    <source>
        <dbReference type="ARBA" id="ARBA00023015"/>
    </source>
</evidence>
<name>A0A3A9ZBB9_9ACTN</name>
<dbReference type="GO" id="GO:0000976">
    <property type="term" value="F:transcription cis-regulatory region binding"/>
    <property type="evidence" value="ECO:0007669"/>
    <property type="project" value="TreeGrafter"/>
</dbReference>
<keyword evidence="3" id="KW-0804">Transcription</keyword>
<gene>
    <name evidence="7" type="ORF">D7294_03610</name>
</gene>
<comment type="caution">
    <text evidence="7">The sequence shown here is derived from an EMBL/GenBank/DDBJ whole genome shotgun (WGS) entry which is preliminary data.</text>
</comment>
<organism evidence="7 8">
    <name type="scientific">Streptomyces hoynatensis</name>
    <dbReference type="NCBI Taxonomy" id="1141874"/>
    <lineage>
        <taxon>Bacteria</taxon>
        <taxon>Bacillati</taxon>
        <taxon>Actinomycetota</taxon>
        <taxon>Actinomycetes</taxon>
        <taxon>Kitasatosporales</taxon>
        <taxon>Streptomycetaceae</taxon>
        <taxon>Streptomyces</taxon>
    </lineage>
</organism>
<keyword evidence="8" id="KW-1185">Reference proteome</keyword>
<sequence length="257" mass="27422">MLSRRCPPEQSDTPVTTPADAASEQEPERHPDQERAFEPSPGPAFEPAPEPHGARPGARRRPGGRTARIRRQVLDAVLAELGEHGYDGLTTDAVAARAGVHRTTVYRRWGDVGGLLADVLDAAGDDDWQPPDTGSLEGDLRALNEEIQTALTAQPPVVAALIAASFRSEKAAHAQRRLWEDRYARCEIVVTRAVRRGELPPHTEALPLLIAATAPLYHELLLLRTPPDPRLPGRAARAAALAAAAGAFPGAAAADAT</sequence>
<evidence type="ECO:0000256" key="3">
    <source>
        <dbReference type="ARBA" id="ARBA00023163"/>
    </source>
</evidence>
<feature type="domain" description="HTH tetR-type" evidence="6">
    <location>
        <begin position="67"/>
        <end position="127"/>
    </location>
</feature>
<dbReference type="Pfam" id="PF00440">
    <property type="entry name" value="TetR_N"/>
    <property type="match status" value="1"/>
</dbReference>
<feature type="compositionally biased region" description="Pro residues" evidence="5">
    <location>
        <begin position="40"/>
        <end position="50"/>
    </location>
</feature>